<organism evidence="1 2">
    <name type="scientific">Streptomyces hebeiensis</name>
    <dbReference type="NCBI Taxonomy" id="229486"/>
    <lineage>
        <taxon>Bacteria</taxon>
        <taxon>Bacillati</taxon>
        <taxon>Actinomycetota</taxon>
        <taxon>Actinomycetes</taxon>
        <taxon>Kitasatosporales</taxon>
        <taxon>Streptomycetaceae</taxon>
        <taxon>Streptomyces</taxon>
    </lineage>
</organism>
<dbReference type="Proteomes" id="UP001501371">
    <property type="component" value="Unassembled WGS sequence"/>
</dbReference>
<evidence type="ECO:0000313" key="2">
    <source>
        <dbReference type="Proteomes" id="UP001501371"/>
    </source>
</evidence>
<sequence length="46" mass="4669">MSVGGPQDEFDEVLILPAGTVTDGVGDQLGGQQAEVVAEVGLEDLL</sequence>
<evidence type="ECO:0000313" key="1">
    <source>
        <dbReference type="EMBL" id="GAA1149606.1"/>
    </source>
</evidence>
<keyword evidence="2" id="KW-1185">Reference proteome</keyword>
<name>A0ABN1UFP6_9ACTN</name>
<protein>
    <submittedName>
        <fullName evidence="1">Uncharacterized protein</fullName>
    </submittedName>
</protein>
<dbReference type="EMBL" id="BAAAKV010000001">
    <property type="protein sequence ID" value="GAA1149606.1"/>
    <property type="molecule type" value="Genomic_DNA"/>
</dbReference>
<comment type="caution">
    <text evidence="1">The sequence shown here is derived from an EMBL/GenBank/DDBJ whole genome shotgun (WGS) entry which is preliminary data.</text>
</comment>
<gene>
    <name evidence="1" type="ORF">GCM10009654_01070</name>
</gene>
<reference evidence="1 2" key="1">
    <citation type="journal article" date="2019" name="Int. J. Syst. Evol. Microbiol.">
        <title>The Global Catalogue of Microorganisms (GCM) 10K type strain sequencing project: providing services to taxonomists for standard genome sequencing and annotation.</title>
        <authorList>
            <consortium name="The Broad Institute Genomics Platform"/>
            <consortium name="The Broad Institute Genome Sequencing Center for Infectious Disease"/>
            <person name="Wu L."/>
            <person name="Ma J."/>
        </authorList>
    </citation>
    <scope>NUCLEOTIDE SEQUENCE [LARGE SCALE GENOMIC DNA]</scope>
    <source>
        <strain evidence="1 2">JCM 12696</strain>
    </source>
</reference>
<proteinExistence type="predicted"/>
<accession>A0ABN1UFP6</accession>